<evidence type="ECO:0000313" key="2">
    <source>
        <dbReference type="EMBL" id="ESK93547.1"/>
    </source>
</evidence>
<name>V2XIJ3_MONRO</name>
<protein>
    <submittedName>
        <fullName evidence="2">Uncharacterized protein</fullName>
    </submittedName>
</protein>
<gene>
    <name evidence="2" type="ORF">Moror_1553</name>
</gene>
<evidence type="ECO:0000256" key="1">
    <source>
        <dbReference type="SAM" id="MobiDB-lite"/>
    </source>
</evidence>
<comment type="caution">
    <text evidence="2">The sequence shown here is derived from an EMBL/GenBank/DDBJ whole genome shotgun (WGS) entry which is preliminary data.</text>
</comment>
<dbReference type="OrthoDB" id="10691348at2759"/>
<organism evidence="2 3">
    <name type="scientific">Moniliophthora roreri (strain MCA 2997)</name>
    <name type="common">Cocoa frosty pod rot fungus</name>
    <name type="synonym">Crinipellis roreri</name>
    <dbReference type="NCBI Taxonomy" id="1381753"/>
    <lineage>
        <taxon>Eukaryota</taxon>
        <taxon>Fungi</taxon>
        <taxon>Dikarya</taxon>
        <taxon>Basidiomycota</taxon>
        <taxon>Agaricomycotina</taxon>
        <taxon>Agaricomycetes</taxon>
        <taxon>Agaricomycetidae</taxon>
        <taxon>Agaricales</taxon>
        <taxon>Marasmiineae</taxon>
        <taxon>Marasmiaceae</taxon>
        <taxon>Moniliophthora</taxon>
    </lineage>
</organism>
<dbReference type="KEGG" id="mrr:Moror_1553"/>
<feature type="region of interest" description="Disordered" evidence="1">
    <location>
        <begin position="182"/>
        <end position="250"/>
    </location>
</feature>
<feature type="compositionally biased region" description="Low complexity" evidence="1">
    <location>
        <begin position="182"/>
        <end position="236"/>
    </location>
</feature>
<dbReference type="EMBL" id="AWSO01000182">
    <property type="protein sequence ID" value="ESK93547.1"/>
    <property type="molecule type" value="Genomic_DNA"/>
</dbReference>
<reference evidence="2 3" key="1">
    <citation type="journal article" date="2014" name="BMC Genomics">
        <title>Genome and secretome analysis of the hemibiotrophic fungal pathogen, Moniliophthora roreri, which causes frosty pod rot disease of cacao: mechanisms of the biotrophic and necrotrophic phases.</title>
        <authorList>
            <person name="Meinhardt L.W."/>
            <person name="Costa G.G.L."/>
            <person name="Thomazella D.P.T."/>
            <person name="Teixeira P.J.P.L."/>
            <person name="Carazzolle M.F."/>
            <person name="Schuster S.C."/>
            <person name="Carlson J.E."/>
            <person name="Guiltinan M.J."/>
            <person name="Mieczkowski P."/>
            <person name="Farmer A."/>
            <person name="Ramaraj T."/>
            <person name="Crozier J."/>
            <person name="Davis R.E."/>
            <person name="Shao J."/>
            <person name="Melnick R.L."/>
            <person name="Pereira G.A.G."/>
            <person name="Bailey B.A."/>
        </authorList>
    </citation>
    <scope>NUCLEOTIDE SEQUENCE [LARGE SCALE GENOMIC DNA]</scope>
    <source>
        <strain evidence="2 3">MCA 2997</strain>
    </source>
</reference>
<evidence type="ECO:0000313" key="3">
    <source>
        <dbReference type="Proteomes" id="UP000017559"/>
    </source>
</evidence>
<sequence length="360" mass="38033">MQTASPPTSTNTYTSPSLNTTSASSVRPPSLTLPTFQRPSSLFPSAGASALRFVGGAVLGGVLGFAPGILSGLAGSILPSDMLSTLTASLANFNASDVGLDPEQLQSAFQGLPGTDYQSIYNAILQQQQAIANAQSQQVQGVMNAIQQQSALNTQLVQQQIQQIQNASLAQANAQTQNLLQGMQQQQQQQHAQPQQQTSSLQQPQQQQSYDQGSFYQQNAQHQQQSYDQSSFQPPSAEQQPQPYGDTAQDYSYQYASTPSAYQDAPYQTPEYQIPSVSEDAAPTGDEAPPPFTDTINALGQALTGIMSLGGSNDETSAAGDVPQYTLSDEGGGVDSFANGILTAGFDLNVSMNVSTEVST</sequence>
<feature type="region of interest" description="Disordered" evidence="1">
    <location>
        <begin position="1"/>
        <end position="31"/>
    </location>
</feature>
<proteinExistence type="predicted"/>
<dbReference type="Proteomes" id="UP000017559">
    <property type="component" value="Unassembled WGS sequence"/>
</dbReference>
<feature type="compositionally biased region" description="Low complexity" evidence="1">
    <location>
        <begin position="1"/>
        <end position="22"/>
    </location>
</feature>
<accession>V2XIJ3</accession>
<keyword evidence="3" id="KW-1185">Reference proteome</keyword>
<dbReference type="HOGENOM" id="CLU_769628_0_0_1"/>
<dbReference type="AlphaFoldDB" id="V2XIJ3"/>